<dbReference type="InterPro" id="IPR028171">
    <property type="entry name" value="Codanin-1_C"/>
</dbReference>
<dbReference type="GO" id="GO:0005634">
    <property type="term" value="C:nucleus"/>
    <property type="evidence" value="ECO:0007669"/>
    <property type="project" value="TreeGrafter"/>
</dbReference>
<feature type="region of interest" description="Disordered" evidence="1">
    <location>
        <begin position="747"/>
        <end position="791"/>
    </location>
</feature>
<evidence type="ECO:0000313" key="3">
    <source>
        <dbReference type="EMBL" id="CAD7194920.1"/>
    </source>
</evidence>
<dbReference type="PANTHER" id="PTHR28678:SF1">
    <property type="entry name" value="CODANIN-1"/>
    <property type="match status" value="1"/>
</dbReference>
<dbReference type="EMBL" id="OA564604">
    <property type="protein sequence ID" value="CAD7194920.1"/>
    <property type="molecule type" value="Genomic_DNA"/>
</dbReference>
<gene>
    <name evidence="3" type="ORF">TDIB3V08_LOCUS1330</name>
</gene>
<evidence type="ECO:0000256" key="1">
    <source>
        <dbReference type="SAM" id="MobiDB-lite"/>
    </source>
</evidence>
<dbReference type="PANTHER" id="PTHR28678">
    <property type="entry name" value="CODANIN-1"/>
    <property type="match status" value="1"/>
</dbReference>
<feature type="compositionally biased region" description="Basic residues" evidence="1">
    <location>
        <begin position="751"/>
        <end position="763"/>
    </location>
</feature>
<sequence>MTNTFLRSFFSTSINVMTPKSSSSNTKIISIRRRPSRNRSVSVSPACTEIDVIMTVNDDPQNVFTFLDGLVRCLPLIVCSTVMFQDVERVAYIHDEFFDQIVTISCNGCQPHIPSIDGNVDEIPQLTKTRPERCWLGNPFESDVLFLADEGHKLGVGCKVVLDDDDSFGVDFVHWKQSVENTGDGERTHRLFFTDATLYGVEIIAVKVFSHVVPVYKDGDTMHPRLGVWIRVDVESGMSRYYCRHTRKQSQSFSSLPFSARRHVAEVSCDTSHVAEGLASTLWDSSKVTQARLPASLARSLPRWLARWLLGPWHTVVSYYLPGISIFNWVKGVGRIKSLHGIEVILSGLPNGDALHSGDEDVFILSSQQEEADTSLILHSSHALQKGYMTLIIQSDDTDVTVLLIWHGLAENIWMHITGCDTVSQFIGVGKKTAWKIFRKQPELLKDIRSANGVFIDSIQHFVCQLYHSTLILTRVDKLWVQLFQQGKAFNKLPPTSDTLEFHVKQANYQALVRSCTIGTSVNHFSKSLNPNTKLMFLNIGTNGLRVNIMFERIVHSKNTQLNGLKSRRLQMTNEKCGHQYLHPTEIRTSIFPSSAFELNTTSALANYATEEIMPAELEKFNCTRGLNTAEVIKLPQTLTNAEKDVRQDTKTAAILKPVILHSCKENNTEMEMLDKNEYSNIKKKDQYTFTQTSIIHSTPNEKHDTSSMATSFAELNKSLENVNKPRSQSASNSSFSLGDFILSRNSQGKEKKKHKQRGKCSKVHTLSCPSERSRLDTPLGSSLDSKGNESSLSYSFKSNLEQEPPMFNNMLTHTPKDILSSNIGIEIPVPKLVSYAEELDLKYTLYHSQQHRCSEEAERSVRDAKKRGAVYYKTYIKERCIEVRRLMICSDEDQVVFSANGTFNSYGVSPCIHEEVDVKTVSNLVTNYIRSALPFSPHSRHVTPCQRSMYGFGKAKAWKILSIWEKEHLVASWSFHITLAGRIKDLLNSCNNPWNLFHFARLFRSQLQLSCLYDSKSIASSCHVFTYDRFCSAFNSAFPSETTAENDFESLCSGADNMSSVTNEASIMLLEISLCGCSSSTFIRLLLFEGHVGSSIDILDIVDKKSLYFCCPFIREMKLLLGSQHSEISPILDSSMEKRVLPSSVDFIISEHFENSVIEKNKMVKNLEMKLRETFFHSQPASIRKTVDLVTERVASCCAKFLCLIVLPPIKKAAISDFIEFFTESGIQAMPVSSLTAYHLEIKVEVQLGDNEDLIRRILDDKGSDQIETEIANLLGRLTQSIQNHENNISSAEQILFSPLTLTLLIAQGIDAQAQLVFRPSDSGPRPGES</sequence>
<organism evidence="3">
    <name type="scientific">Timema douglasi</name>
    <name type="common">Walking stick</name>
    <dbReference type="NCBI Taxonomy" id="61478"/>
    <lineage>
        <taxon>Eukaryota</taxon>
        <taxon>Metazoa</taxon>
        <taxon>Ecdysozoa</taxon>
        <taxon>Arthropoda</taxon>
        <taxon>Hexapoda</taxon>
        <taxon>Insecta</taxon>
        <taxon>Pterygota</taxon>
        <taxon>Neoptera</taxon>
        <taxon>Polyneoptera</taxon>
        <taxon>Phasmatodea</taxon>
        <taxon>Timematodea</taxon>
        <taxon>Timematoidea</taxon>
        <taxon>Timematidae</taxon>
        <taxon>Timema</taxon>
    </lineage>
</organism>
<feature type="compositionally biased region" description="Polar residues" evidence="1">
    <location>
        <begin position="780"/>
        <end position="791"/>
    </location>
</feature>
<dbReference type="Pfam" id="PF15296">
    <property type="entry name" value="Codanin-1_C"/>
    <property type="match status" value="1"/>
</dbReference>
<proteinExistence type="predicted"/>
<protein>
    <recommendedName>
        <fullName evidence="2">Codanin-1 C-terminal domain-containing protein</fullName>
    </recommendedName>
</protein>
<evidence type="ECO:0000259" key="2">
    <source>
        <dbReference type="Pfam" id="PF15296"/>
    </source>
</evidence>
<name>A0A7R8VCM6_TIMDO</name>
<accession>A0A7R8VCM6</accession>
<dbReference type="InterPro" id="IPR040031">
    <property type="entry name" value="Codanin-1"/>
</dbReference>
<dbReference type="GO" id="GO:0006325">
    <property type="term" value="P:chromatin organization"/>
    <property type="evidence" value="ECO:0007669"/>
    <property type="project" value="TreeGrafter"/>
</dbReference>
<feature type="domain" description="Codanin-1 C-terminal" evidence="2">
    <location>
        <begin position="1100"/>
        <end position="1217"/>
    </location>
</feature>
<reference evidence="3" key="1">
    <citation type="submission" date="2020-11" db="EMBL/GenBank/DDBJ databases">
        <authorList>
            <person name="Tran Van P."/>
        </authorList>
    </citation>
    <scope>NUCLEOTIDE SEQUENCE</scope>
</reference>